<evidence type="ECO:0000313" key="5">
    <source>
        <dbReference type="EMBL" id="GHF17585.1"/>
    </source>
</evidence>
<dbReference type="Proteomes" id="UP000630923">
    <property type="component" value="Unassembled WGS sequence"/>
</dbReference>
<evidence type="ECO:0000259" key="4">
    <source>
        <dbReference type="Pfam" id="PF13193"/>
    </source>
</evidence>
<proteinExistence type="inferred from homology"/>
<feature type="domain" description="AMP-dependent synthetase/ligase" evidence="3">
    <location>
        <begin position="41"/>
        <end position="414"/>
    </location>
</feature>
<keyword evidence="2 5" id="KW-0436">Ligase</keyword>
<dbReference type="GO" id="GO:0031956">
    <property type="term" value="F:medium-chain fatty acid-CoA ligase activity"/>
    <property type="evidence" value="ECO:0007669"/>
    <property type="project" value="TreeGrafter"/>
</dbReference>
<dbReference type="GO" id="GO:0006631">
    <property type="term" value="P:fatty acid metabolic process"/>
    <property type="evidence" value="ECO:0007669"/>
    <property type="project" value="TreeGrafter"/>
</dbReference>
<protein>
    <submittedName>
        <fullName evidence="5">2,3-dihydroxybenzoate-AMP ligase</fullName>
    </submittedName>
</protein>
<evidence type="ECO:0000313" key="6">
    <source>
        <dbReference type="Proteomes" id="UP000630923"/>
    </source>
</evidence>
<name>A0A919E6E7_9PROT</name>
<accession>A0A919E6E7</accession>
<sequence>MQTSNAEKISTFHKEGWWEDQTLYSMFATALASAPGRCALADPPDRSSFSQEAPKRYTYAELADKTEQLAEELYTAGVRRDDILVIQLPNTVEIVILYLAISRIGAIASPVPMQYGLHELTHIAATLKPKAFISTNWFKGQNSTEAHKSAFDADTLILSIGQDIGADESTAVKSDDFAAYLAGLEQSGDDIFTICWTSGTTGRPKGVPRSYNHWRNSMVSCEDSVSLTEGDVLLNPFPFVNMASIGGFLFVWLNIKGTLVLHHPFDPTIFLQQLQTESVVYTIAPPAVLSHLNSMPGIFDKVDLSKLKFILSGSAPLAPDMVRGFKEKVGIDVINVFGSNEGCTLASCSKDVPDPETRATCFPRYGVSGFDWHNRMAHRMRSVLRDPDTNEEITEPGIKGELRIAGPAVFDGYYNSPEDNALVFDEHGYFRTGDLFEITGDGNAFYKFVGRCKDLIVRGGMNISPEELDILLDGHPDILEAAVVGYPDTLMGEKVAAVVVPMEGKSLELDDITDFLRAKDVAVFKLPEKLISVDKLPRNPLNKVVRSELKDLI</sequence>
<dbReference type="InterPro" id="IPR000873">
    <property type="entry name" value="AMP-dep_synth/lig_dom"/>
</dbReference>
<comment type="similarity">
    <text evidence="1">Belongs to the ATP-dependent AMP-binding enzyme family.</text>
</comment>
<reference evidence="5" key="1">
    <citation type="journal article" date="2014" name="Int. J. Syst. Evol. Microbiol.">
        <title>Complete genome sequence of Corynebacterium casei LMG S-19264T (=DSM 44701T), isolated from a smear-ripened cheese.</title>
        <authorList>
            <consortium name="US DOE Joint Genome Institute (JGI-PGF)"/>
            <person name="Walter F."/>
            <person name="Albersmeier A."/>
            <person name="Kalinowski J."/>
            <person name="Ruckert C."/>
        </authorList>
    </citation>
    <scope>NUCLEOTIDE SEQUENCE</scope>
    <source>
        <strain evidence="5">KCTC 42590</strain>
    </source>
</reference>
<dbReference type="RefSeq" id="WP_191250437.1">
    <property type="nucleotide sequence ID" value="NZ_BNCI01000001.1"/>
</dbReference>
<dbReference type="Pfam" id="PF00501">
    <property type="entry name" value="AMP-binding"/>
    <property type="match status" value="1"/>
</dbReference>
<dbReference type="Gene3D" id="3.30.300.30">
    <property type="match status" value="1"/>
</dbReference>
<evidence type="ECO:0000256" key="1">
    <source>
        <dbReference type="ARBA" id="ARBA00006432"/>
    </source>
</evidence>
<dbReference type="SUPFAM" id="SSF56801">
    <property type="entry name" value="Acetyl-CoA synthetase-like"/>
    <property type="match status" value="1"/>
</dbReference>
<keyword evidence="6" id="KW-1185">Reference proteome</keyword>
<dbReference type="PANTHER" id="PTHR43201:SF5">
    <property type="entry name" value="MEDIUM-CHAIN ACYL-COA LIGASE ACSF2, MITOCHONDRIAL"/>
    <property type="match status" value="1"/>
</dbReference>
<dbReference type="EMBL" id="BNCI01000001">
    <property type="protein sequence ID" value="GHF17585.1"/>
    <property type="molecule type" value="Genomic_DNA"/>
</dbReference>
<dbReference type="InterPro" id="IPR025110">
    <property type="entry name" value="AMP-bd_C"/>
</dbReference>
<gene>
    <name evidence="5" type="ORF">GCM10017044_09980</name>
</gene>
<dbReference type="InterPro" id="IPR020845">
    <property type="entry name" value="AMP-binding_CS"/>
</dbReference>
<evidence type="ECO:0000256" key="2">
    <source>
        <dbReference type="ARBA" id="ARBA00022598"/>
    </source>
</evidence>
<dbReference type="AlphaFoldDB" id="A0A919E6E7"/>
<feature type="domain" description="AMP-binding enzyme C-terminal" evidence="4">
    <location>
        <begin position="472"/>
        <end position="540"/>
    </location>
</feature>
<dbReference type="InterPro" id="IPR042099">
    <property type="entry name" value="ANL_N_sf"/>
</dbReference>
<dbReference type="Gene3D" id="3.40.50.12780">
    <property type="entry name" value="N-terminal domain of ligase-like"/>
    <property type="match status" value="1"/>
</dbReference>
<comment type="caution">
    <text evidence="5">The sequence shown here is derived from an EMBL/GenBank/DDBJ whole genome shotgun (WGS) entry which is preliminary data.</text>
</comment>
<dbReference type="InterPro" id="IPR045851">
    <property type="entry name" value="AMP-bd_C_sf"/>
</dbReference>
<evidence type="ECO:0000259" key="3">
    <source>
        <dbReference type="Pfam" id="PF00501"/>
    </source>
</evidence>
<dbReference type="PROSITE" id="PS00455">
    <property type="entry name" value="AMP_BINDING"/>
    <property type="match status" value="1"/>
</dbReference>
<dbReference type="Pfam" id="PF13193">
    <property type="entry name" value="AMP-binding_C"/>
    <property type="match status" value="1"/>
</dbReference>
<dbReference type="PANTHER" id="PTHR43201">
    <property type="entry name" value="ACYL-COA SYNTHETASE"/>
    <property type="match status" value="1"/>
</dbReference>
<reference evidence="5" key="2">
    <citation type="submission" date="2020-09" db="EMBL/GenBank/DDBJ databases">
        <authorList>
            <person name="Sun Q."/>
            <person name="Kim S."/>
        </authorList>
    </citation>
    <scope>NUCLEOTIDE SEQUENCE</scope>
    <source>
        <strain evidence="5">KCTC 42590</strain>
    </source>
</reference>
<organism evidence="5 6">
    <name type="scientific">Kordiimonas sediminis</name>
    <dbReference type="NCBI Taxonomy" id="1735581"/>
    <lineage>
        <taxon>Bacteria</taxon>
        <taxon>Pseudomonadati</taxon>
        <taxon>Pseudomonadota</taxon>
        <taxon>Alphaproteobacteria</taxon>
        <taxon>Kordiimonadales</taxon>
        <taxon>Kordiimonadaceae</taxon>
        <taxon>Kordiimonas</taxon>
    </lineage>
</organism>